<dbReference type="Pfam" id="PF09851">
    <property type="entry name" value="SHOCT"/>
    <property type="match status" value="1"/>
</dbReference>
<organism evidence="3 4">
    <name type="scientific">Sulfurifustis variabilis</name>
    <dbReference type="NCBI Taxonomy" id="1675686"/>
    <lineage>
        <taxon>Bacteria</taxon>
        <taxon>Pseudomonadati</taxon>
        <taxon>Pseudomonadota</taxon>
        <taxon>Gammaproteobacteria</taxon>
        <taxon>Acidiferrobacterales</taxon>
        <taxon>Acidiferrobacteraceae</taxon>
        <taxon>Sulfurifustis</taxon>
    </lineage>
</organism>
<keyword evidence="1" id="KW-0812">Transmembrane</keyword>
<name>A0A1B4V6U5_9GAMM</name>
<dbReference type="KEGG" id="sva:SVA_2708"/>
<accession>A0A1B4V6U5</accession>
<evidence type="ECO:0000256" key="1">
    <source>
        <dbReference type="SAM" id="Phobius"/>
    </source>
</evidence>
<proteinExistence type="predicted"/>
<gene>
    <name evidence="3" type="ORF">SVA_2708</name>
</gene>
<feature type="transmembrane region" description="Helical" evidence="1">
    <location>
        <begin position="20"/>
        <end position="37"/>
    </location>
</feature>
<keyword evidence="1" id="KW-1133">Transmembrane helix</keyword>
<dbReference type="EMBL" id="AP014936">
    <property type="protein sequence ID" value="BAU49256.1"/>
    <property type="molecule type" value="Genomic_DNA"/>
</dbReference>
<evidence type="ECO:0000259" key="2">
    <source>
        <dbReference type="Pfam" id="PF09851"/>
    </source>
</evidence>
<keyword evidence="1" id="KW-0472">Membrane</keyword>
<evidence type="ECO:0000313" key="3">
    <source>
        <dbReference type="EMBL" id="BAU49256.1"/>
    </source>
</evidence>
<dbReference type="Proteomes" id="UP000218899">
    <property type="component" value="Chromosome"/>
</dbReference>
<sequence length="81" mass="9341">MMWGDGGYWWWGFGALHMLIYWGLLILLIVALVKWVFGTPGGGRDGARREDGRALEILKERYARGDIGKEEFEQKKRDLLA</sequence>
<dbReference type="AlphaFoldDB" id="A0A1B4V6U5"/>
<dbReference type="RefSeq" id="WP_197703202.1">
    <property type="nucleotide sequence ID" value="NZ_AP014936.1"/>
</dbReference>
<feature type="domain" description="SHOCT" evidence="2">
    <location>
        <begin position="54"/>
        <end position="80"/>
    </location>
</feature>
<keyword evidence="4" id="KW-1185">Reference proteome</keyword>
<dbReference type="InterPro" id="IPR018649">
    <property type="entry name" value="SHOCT"/>
</dbReference>
<evidence type="ECO:0000313" key="4">
    <source>
        <dbReference type="Proteomes" id="UP000218899"/>
    </source>
</evidence>
<reference evidence="3 4" key="1">
    <citation type="submission" date="2015-08" db="EMBL/GenBank/DDBJ databases">
        <title>Complete genome sequence of Sulfurifustis variabilis.</title>
        <authorList>
            <person name="Miura A."/>
            <person name="Kojima H."/>
            <person name="Fukui M."/>
        </authorList>
    </citation>
    <scope>NUCLEOTIDE SEQUENCE [LARGE SCALE GENOMIC DNA]</scope>
    <source>
        <strain evidence="4">skN76</strain>
    </source>
</reference>
<protein>
    <submittedName>
        <fullName evidence="3">Electron transporter RnfE</fullName>
    </submittedName>
</protein>